<evidence type="ECO:0000256" key="1">
    <source>
        <dbReference type="SAM" id="MobiDB-lite"/>
    </source>
</evidence>
<dbReference type="Proteomes" id="UP000284250">
    <property type="component" value="Unassembled WGS sequence"/>
</dbReference>
<gene>
    <name evidence="2" type="ORF">D0T11_11740</name>
</gene>
<name>A0A418QXE2_9BACT</name>
<organism evidence="2 3">
    <name type="scientific">Hymenobacter rubripertinctus</name>
    <dbReference type="NCBI Taxonomy" id="2029981"/>
    <lineage>
        <taxon>Bacteria</taxon>
        <taxon>Pseudomonadati</taxon>
        <taxon>Bacteroidota</taxon>
        <taxon>Cytophagia</taxon>
        <taxon>Cytophagales</taxon>
        <taxon>Hymenobacteraceae</taxon>
        <taxon>Hymenobacter</taxon>
    </lineage>
</organism>
<protein>
    <submittedName>
        <fullName evidence="2">Uncharacterized protein</fullName>
    </submittedName>
</protein>
<keyword evidence="3" id="KW-1185">Reference proteome</keyword>
<proteinExistence type="predicted"/>
<sequence length="106" mass="11146">MLFRAGLFRWTVTTGWFIQTQGPGKMYPGEVGIVLLLPGQTGGVGCVGPAKLAAAPRIPHFHPQLPDEAVTVSTAPGVMGTATGPNAARSTRAGLPWVREANARWP</sequence>
<feature type="region of interest" description="Disordered" evidence="1">
    <location>
        <begin position="76"/>
        <end position="95"/>
    </location>
</feature>
<reference evidence="2 3" key="2">
    <citation type="submission" date="2019-01" db="EMBL/GenBank/DDBJ databases">
        <title>Hymenobacter humicola sp. nov., isolated from soils in Antarctica.</title>
        <authorList>
            <person name="Sedlacek I."/>
            <person name="Holochova P."/>
            <person name="Kralova S."/>
            <person name="Pantucek R."/>
            <person name="Stankova E."/>
            <person name="Vrbovska V."/>
            <person name="Kristofova L."/>
            <person name="Svec P."/>
            <person name="Busse H.-J."/>
        </authorList>
    </citation>
    <scope>NUCLEOTIDE SEQUENCE [LARGE SCALE GENOMIC DNA]</scope>
    <source>
        <strain evidence="2 3">CCM 8852</strain>
    </source>
</reference>
<comment type="caution">
    <text evidence="2">The sequence shown here is derived from an EMBL/GenBank/DDBJ whole genome shotgun (WGS) entry which is preliminary data.</text>
</comment>
<reference evidence="2 3" key="1">
    <citation type="submission" date="2018-09" db="EMBL/GenBank/DDBJ databases">
        <authorList>
            <person name="Zeman M."/>
            <person name="Pardy F."/>
        </authorList>
    </citation>
    <scope>NUCLEOTIDE SEQUENCE [LARGE SCALE GENOMIC DNA]</scope>
    <source>
        <strain evidence="2 3">CCM 8852</strain>
    </source>
</reference>
<evidence type="ECO:0000313" key="3">
    <source>
        <dbReference type="Proteomes" id="UP000284250"/>
    </source>
</evidence>
<dbReference type="AlphaFoldDB" id="A0A418QXE2"/>
<accession>A0A418QXE2</accession>
<evidence type="ECO:0000313" key="2">
    <source>
        <dbReference type="EMBL" id="RIY09833.1"/>
    </source>
</evidence>
<dbReference type="EMBL" id="QYCN01000015">
    <property type="protein sequence ID" value="RIY09833.1"/>
    <property type="molecule type" value="Genomic_DNA"/>
</dbReference>